<evidence type="ECO:0000259" key="3">
    <source>
        <dbReference type="Pfam" id="PF00501"/>
    </source>
</evidence>
<dbReference type="SUPFAM" id="SSF56801">
    <property type="entry name" value="Acetyl-CoA synthetase-like"/>
    <property type="match status" value="2"/>
</dbReference>
<evidence type="ECO:0000256" key="2">
    <source>
        <dbReference type="ARBA" id="ARBA00023140"/>
    </source>
</evidence>
<dbReference type="InterPro" id="IPR042099">
    <property type="entry name" value="ANL_N_sf"/>
</dbReference>
<organism evidence="4 5">
    <name type="scientific">Acrobeloides nanus</name>
    <dbReference type="NCBI Taxonomy" id="290746"/>
    <lineage>
        <taxon>Eukaryota</taxon>
        <taxon>Metazoa</taxon>
        <taxon>Ecdysozoa</taxon>
        <taxon>Nematoda</taxon>
        <taxon>Chromadorea</taxon>
        <taxon>Rhabditida</taxon>
        <taxon>Tylenchina</taxon>
        <taxon>Cephalobomorpha</taxon>
        <taxon>Cephaloboidea</taxon>
        <taxon>Cephalobidae</taxon>
        <taxon>Acrobeloides</taxon>
    </lineage>
</organism>
<reference evidence="5" key="1">
    <citation type="submission" date="2022-11" db="UniProtKB">
        <authorList>
            <consortium name="WormBaseParasite"/>
        </authorList>
    </citation>
    <scope>IDENTIFICATION</scope>
</reference>
<dbReference type="Gene3D" id="3.40.50.12780">
    <property type="entry name" value="N-terminal domain of ligase-like"/>
    <property type="match status" value="1"/>
</dbReference>
<dbReference type="Proteomes" id="UP000887540">
    <property type="component" value="Unplaced"/>
</dbReference>
<dbReference type="WBParaSite" id="ACRNAN_scaffold6855.g19884.t1">
    <property type="protein sequence ID" value="ACRNAN_scaffold6855.g19884.t1"/>
    <property type="gene ID" value="ACRNAN_scaffold6855.g19884"/>
</dbReference>
<dbReference type="GO" id="GO:0005777">
    <property type="term" value="C:peroxisome"/>
    <property type="evidence" value="ECO:0007669"/>
    <property type="project" value="UniProtKB-SubCell"/>
</dbReference>
<dbReference type="InterPro" id="IPR000873">
    <property type="entry name" value="AMP-dep_synth/lig_dom"/>
</dbReference>
<dbReference type="Gene3D" id="3.40.50.980">
    <property type="match status" value="1"/>
</dbReference>
<evidence type="ECO:0000313" key="4">
    <source>
        <dbReference type="Proteomes" id="UP000887540"/>
    </source>
</evidence>
<dbReference type="GO" id="GO:0016405">
    <property type="term" value="F:CoA-ligase activity"/>
    <property type="evidence" value="ECO:0007669"/>
    <property type="project" value="TreeGrafter"/>
</dbReference>
<dbReference type="PANTHER" id="PTHR24096">
    <property type="entry name" value="LONG-CHAIN-FATTY-ACID--COA LIGASE"/>
    <property type="match status" value="1"/>
</dbReference>
<keyword evidence="4" id="KW-1185">Reference proteome</keyword>
<dbReference type="PANTHER" id="PTHR24096:SF422">
    <property type="entry name" value="BCDNA.GH02901"/>
    <property type="match status" value="1"/>
</dbReference>
<sequence>MKEQVRIPPEIVDIETRKELPRGQQGEICYRSPTIMLGYLNRPDATAETIDAEGDIGYLDEENWLYIVDRQKELIKVKGYQVPPAELEDLLLSHTEIQDCAVIGIPDAKNGEVPKAFVIRMLFLVPPILVVLAKSPTIDKYDLSSLEFLLTSAAPAGKDLIEEVYKRLPKLKYIMQAYGMTECTMSAFLPTLSRNKYNAAGKLNSNLEMKLNF</sequence>
<feature type="domain" description="AMP-dependent synthetase/ligase" evidence="3">
    <location>
        <begin position="118"/>
        <end position="211"/>
    </location>
</feature>
<dbReference type="AlphaFoldDB" id="A0A914EAR1"/>
<comment type="subcellular location">
    <subcellularLocation>
        <location evidence="1">Peroxisome</location>
    </subcellularLocation>
</comment>
<name>A0A914EAR1_9BILA</name>
<proteinExistence type="predicted"/>
<accession>A0A914EAR1</accession>
<dbReference type="Pfam" id="PF00501">
    <property type="entry name" value="AMP-binding"/>
    <property type="match status" value="1"/>
</dbReference>
<keyword evidence="2" id="KW-0576">Peroxisome</keyword>
<protein>
    <recommendedName>
        <fullName evidence="3">AMP-dependent synthetase/ligase domain-containing protein</fullName>
    </recommendedName>
</protein>
<evidence type="ECO:0000256" key="1">
    <source>
        <dbReference type="ARBA" id="ARBA00004275"/>
    </source>
</evidence>
<evidence type="ECO:0000313" key="5">
    <source>
        <dbReference type="WBParaSite" id="ACRNAN_scaffold6855.g19884.t1"/>
    </source>
</evidence>